<evidence type="ECO:0000313" key="6">
    <source>
        <dbReference type="Proteomes" id="UP000245412"/>
    </source>
</evidence>
<evidence type="ECO:0000259" key="4">
    <source>
        <dbReference type="PROSITE" id="PS51379"/>
    </source>
</evidence>
<dbReference type="InterPro" id="IPR014259">
    <property type="entry name" value="Sulphite_reductase_A"/>
</dbReference>
<reference evidence="5 6" key="1">
    <citation type="submission" date="2018-05" db="EMBL/GenBank/DDBJ databases">
        <authorList>
            <person name="Goeker M."/>
            <person name="Huntemann M."/>
            <person name="Clum A."/>
            <person name="Pillay M."/>
            <person name="Palaniappan K."/>
            <person name="Varghese N."/>
            <person name="Mikhailova N."/>
            <person name="Stamatis D."/>
            <person name="Reddy T."/>
            <person name="Daum C."/>
            <person name="Shapiro N."/>
            <person name="Ivanova N."/>
            <person name="Kyrpides N."/>
            <person name="Woyke T."/>
        </authorList>
    </citation>
    <scope>NUCLEOTIDE SEQUENCE [LARGE SCALE GENOMIC DNA]</scope>
    <source>
        <strain evidence="5 6">DSM 26524</strain>
    </source>
</reference>
<accession>A0AB73T4I5</accession>
<comment type="caution">
    <text evidence="5">The sequence shown here is derived from an EMBL/GenBank/DDBJ whole genome shotgun (WGS) entry which is preliminary data.</text>
</comment>
<name>A0AB73T4I5_9FIRM</name>
<dbReference type="InterPro" id="IPR017900">
    <property type="entry name" value="4Fe4S_Fe_S_CS"/>
</dbReference>
<dbReference type="NCBIfam" id="TIGR02910">
    <property type="entry name" value="sulfite_red_A"/>
    <property type="match status" value="1"/>
</dbReference>
<protein>
    <submittedName>
        <fullName evidence="5">Anaerobic sulfite reductase subunit A</fullName>
    </submittedName>
</protein>
<feature type="domain" description="4Fe-4S ferredoxin-type" evidence="4">
    <location>
        <begin position="294"/>
        <end position="323"/>
    </location>
</feature>
<dbReference type="PANTHER" id="PTHR40447:SF1">
    <property type="entry name" value="ANAEROBIC SULFITE REDUCTASE SUBUNIT A"/>
    <property type="match status" value="1"/>
</dbReference>
<evidence type="ECO:0000313" key="5">
    <source>
        <dbReference type="EMBL" id="PWJ75682.1"/>
    </source>
</evidence>
<dbReference type="Pfam" id="PF17179">
    <property type="entry name" value="Fer4_22"/>
    <property type="match status" value="1"/>
</dbReference>
<evidence type="ECO:0000256" key="1">
    <source>
        <dbReference type="ARBA" id="ARBA00022723"/>
    </source>
</evidence>
<dbReference type="SUPFAM" id="SSF46548">
    <property type="entry name" value="alpha-helical ferredoxin"/>
    <property type="match status" value="1"/>
</dbReference>
<dbReference type="GO" id="GO:0046872">
    <property type="term" value="F:metal ion binding"/>
    <property type="evidence" value="ECO:0007669"/>
    <property type="project" value="UniProtKB-KW"/>
</dbReference>
<keyword evidence="1" id="KW-0479">Metal-binding</keyword>
<dbReference type="AlphaFoldDB" id="A0AB73T4I5"/>
<dbReference type="PANTHER" id="PTHR40447">
    <property type="entry name" value="ANAEROBIC SULFITE REDUCTASE SUBUNIT A"/>
    <property type="match status" value="1"/>
</dbReference>
<evidence type="ECO:0000256" key="2">
    <source>
        <dbReference type="ARBA" id="ARBA00023004"/>
    </source>
</evidence>
<dbReference type="RefSeq" id="WP_109626605.1">
    <property type="nucleotide sequence ID" value="NZ_JANKBI010000004.1"/>
</dbReference>
<feature type="domain" description="4Fe-4S ferredoxin-type" evidence="4">
    <location>
        <begin position="213"/>
        <end position="244"/>
    </location>
</feature>
<proteinExistence type="predicted"/>
<dbReference type="Proteomes" id="UP000245412">
    <property type="component" value="Unassembled WGS sequence"/>
</dbReference>
<gene>
    <name evidence="5" type="ORF">C7383_106252</name>
</gene>
<dbReference type="PROSITE" id="PS00198">
    <property type="entry name" value="4FE4S_FER_1"/>
    <property type="match status" value="2"/>
</dbReference>
<evidence type="ECO:0000256" key="3">
    <source>
        <dbReference type="ARBA" id="ARBA00023014"/>
    </source>
</evidence>
<dbReference type="PROSITE" id="PS51379">
    <property type="entry name" value="4FE4S_FER_2"/>
    <property type="match status" value="2"/>
</dbReference>
<dbReference type="GO" id="GO:0051536">
    <property type="term" value="F:iron-sulfur cluster binding"/>
    <property type="evidence" value="ECO:0007669"/>
    <property type="project" value="UniProtKB-KW"/>
</dbReference>
<dbReference type="InterPro" id="IPR017896">
    <property type="entry name" value="4Fe4S_Fe-S-bd"/>
</dbReference>
<keyword evidence="6" id="KW-1185">Reference proteome</keyword>
<keyword evidence="3" id="KW-0411">Iron-sulfur</keyword>
<sequence>MGYYFSPEGINKVISGLSEKYDIFAPKLFPGKGAFSDTDLVRYDRISAIEDVVFHMKSRFSPKEVLLPLTQTLFYYTEDSVSEPRPPVRDRLIFLRSCDLHAVRRLDAIYLGNVFEDHYYRQLRDHTKFVLMGCSRAFSTCFCVDMETNIPTGYDMSIDLIDGEYRVDCRSKDLEDFLVPHSTRQGEVVPCHVTETPTRVHIPENLSSSAAGSSIWKEYDSRCIACGRCNFSCPTCTCFTMQDLSYTDNPKAGERRRVWASCMVDGFTEVAGGAGCRKAYGERMRFKVLHKALDFKKRNGYQMCVGCGRCDDVCPEYISFSGCLNKLEEAMEEVNGNDKK</sequence>
<keyword evidence="2" id="KW-0408">Iron</keyword>
<dbReference type="EMBL" id="QGGY01000006">
    <property type="protein sequence ID" value="PWJ75682.1"/>
    <property type="molecule type" value="Genomic_DNA"/>
</dbReference>
<organism evidence="5 6">
    <name type="scientific">Murimonas intestini</name>
    <dbReference type="NCBI Taxonomy" id="1337051"/>
    <lineage>
        <taxon>Bacteria</taxon>
        <taxon>Bacillati</taxon>
        <taxon>Bacillota</taxon>
        <taxon>Clostridia</taxon>
        <taxon>Lachnospirales</taxon>
        <taxon>Lachnospiraceae</taxon>
        <taxon>Murimonas</taxon>
    </lineage>
</organism>